<evidence type="ECO:0000256" key="4">
    <source>
        <dbReference type="ARBA" id="ARBA00022833"/>
    </source>
</evidence>
<keyword evidence="1 6" id="KW-0645">Protease</keyword>
<feature type="transmembrane region" description="Helical" evidence="7">
    <location>
        <begin position="312"/>
        <end position="331"/>
    </location>
</feature>
<accession>A0AAV1QT17</accession>
<evidence type="ECO:0000313" key="10">
    <source>
        <dbReference type="Proteomes" id="UP001314170"/>
    </source>
</evidence>
<evidence type="ECO:0000256" key="5">
    <source>
        <dbReference type="ARBA" id="ARBA00023049"/>
    </source>
</evidence>
<protein>
    <recommendedName>
        <fullName evidence="8">Peptidase M48 domain-containing protein</fullName>
    </recommendedName>
</protein>
<evidence type="ECO:0000256" key="2">
    <source>
        <dbReference type="ARBA" id="ARBA00022723"/>
    </source>
</evidence>
<dbReference type="Proteomes" id="UP001314170">
    <property type="component" value="Unassembled WGS sequence"/>
</dbReference>
<feature type="domain" description="Peptidase M48" evidence="8">
    <location>
        <begin position="251"/>
        <end position="327"/>
    </location>
</feature>
<dbReference type="Gene3D" id="3.30.2010.10">
    <property type="entry name" value="Metalloproteases ('zincins'), catalytic domain"/>
    <property type="match status" value="1"/>
</dbReference>
<dbReference type="GO" id="GO:0016020">
    <property type="term" value="C:membrane"/>
    <property type="evidence" value="ECO:0007669"/>
    <property type="project" value="TreeGrafter"/>
</dbReference>
<dbReference type="PANTHER" id="PTHR22726">
    <property type="entry name" value="METALLOENDOPEPTIDASE OMA1"/>
    <property type="match status" value="1"/>
</dbReference>
<dbReference type="GO" id="GO:0051603">
    <property type="term" value="P:proteolysis involved in protein catabolic process"/>
    <property type="evidence" value="ECO:0007669"/>
    <property type="project" value="TreeGrafter"/>
</dbReference>
<dbReference type="InterPro" id="IPR051156">
    <property type="entry name" value="Mito/Outer_Membr_Metalloprot"/>
</dbReference>
<keyword evidence="2" id="KW-0479">Metal-binding</keyword>
<reference evidence="9 10" key="1">
    <citation type="submission" date="2024-01" db="EMBL/GenBank/DDBJ databases">
        <authorList>
            <person name="Waweru B."/>
        </authorList>
    </citation>
    <scope>NUCLEOTIDE SEQUENCE [LARGE SCALE GENOMIC DNA]</scope>
</reference>
<evidence type="ECO:0000256" key="1">
    <source>
        <dbReference type="ARBA" id="ARBA00022670"/>
    </source>
</evidence>
<dbReference type="PANTHER" id="PTHR22726:SF1">
    <property type="entry name" value="METALLOENDOPEPTIDASE OMA1, MITOCHONDRIAL"/>
    <property type="match status" value="1"/>
</dbReference>
<evidence type="ECO:0000256" key="6">
    <source>
        <dbReference type="RuleBase" id="RU003983"/>
    </source>
</evidence>
<evidence type="ECO:0000313" key="9">
    <source>
        <dbReference type="EMBL" id="CAK7323470.1"/>
    </source>
</evidence>
<dbReference type="GO" id="GO:0004222">
    <property type="term" value="F:metalloendopeptidase activity"/>
    <property type="evidence" value="ECO:0007669"/>
    <property type="project" value="InterPro"/>
</dbReference>
<dbReference type="AlphaFoldDB" id="A0AAV1QT17"/>
<comment type="similarity">
    <text evidence="6">Belongs to the peptidase M48 family.</text>
</comment>
<evidence type="ECO:0000256" key="3">
    <source>
        <dbReference type="ARBA" id="ARBA00022801"/>
    </source>
</evidence>
<sequence length="348" mass="39525">MVVSLLRSKLRVFPTYGSCFSQIVAAQSEFTLRDPICRFVKQSLSVPSNSLTRFTNVTAMCLLMGPKYVPSKGFLSAAKRFYRKKPYLLTLPPTPRALSLPVIWWKRSPKLLILGSCAVLFAACFVRVERIPYSRRLHIALRPEVAKKVEEHVWGTDMEELEDELLPASDPIAIRVESIGRRIIEAMNKGLMLDKQYKINGHAYGWDSLARDSLSARIGNMAFKDQILCKSAVQHCPKYAQKIICKSATDHLNGMNWEIYVHDSKVSNAEYFSGKIVLYRGLLDDLSSDAAIATVIGHEIGHAIARHSEEEIIWILIAWFLIIFLSLAANFPTCKWPMFMILKFISRR</sequence>
<keyword evidence="7" id="KW-0812">Transmembrane</keyword>
<evidence type="ECO:0000259" key="8">
    <source>
        <dbReference type="Pfam" id="PF01435"/>
    </source>
</evidence>
<dbReference type="EMBL" id="CAWUPB010000127">
    <property type="protein sequence ID" value="CAK7323470.1"/>
    <property type="molecule type" value="Genomic_DNA"/>
</dbReference>
<keyword evidence="7" id="KW-1133">Transmembrane helix</keyword>
<keyword evidence="10" id="KW-1185">Reference proteome</keyword>
<dbReference type="Pfam" id="PF01435">
    <property type="entry name" value="Peptidase_M48"/>
    <property type="match status" value="1"/>
</dbReference>
<keyword evidence="4 6" id="KW-0862">Zinc</keyword>
<keyword evidence="5 6" id="KW-0482">Metalloprotease</keyword>
<dbReference type="InterPro" id="IPR001915">
    <property type="entry name" value="Peptidase_M48"/>
</dbReference>
<proteinExistence type="inferred from homology"/>
<comment type="cofactor">
    <cofactor evidence="6">
        <name>Zn(2+)</name>
        <dbReference type="ChEBI" id="CHEBI:29105"/>
    </cofactor>
    <text evidence="6">Binds 1 zinc ion per subunit.</text>
</comment>
<evidence type="ECO:0000256" key="7">
    <source>
        <dbReference type="SAM" id="Phobius"/>
    </source>
</evidence>
<comment type="caution">
    <text evidence="9">The sequence shown here is derived from an EMBL/GenBank/DDBJ whole genome shotgun (WGS) entry which is preliminary data.</text>
</comment>
<organism evidence="9 10">
    <name type="scientific">Dovyalis caffra</name>
    <dbReference type="NCBI Taxonomy" id="77055"/>
    <lineage>
        <taxon>Eukaryota</taxon>
        <taxon>Viridiplantae</taxon>
        <taxon>Streptophyta</taxon>
        <taxon>Embryophyta</taxon>
        <taxon>Tracheophyta</taxon>
        <taxon>Spermatophyta</taxon>
        <taxon>Magnoliopsida</taxon>
        <taxon>eudicotyledons</taxon>
        <taxon>Gunneridae</taxon>
        <taxon>Pentapetalae</taxon>
        <taxon>rosids</taxon>
        <taxon>fabids</taxon>
        <taxon>Malpighiales</taxon>
        <taxon>Salicaceae</taxon>
        <taxon>Flacourtieae</taxon>
        <taxon>Dovyalis</taxon>
    </lineage>
</organism>
<name>A0AAV1QT17_9ROSI</name>
<keyword evidence="3 6" id="KW-0378">Hydrolase</keyword>
<keyword evidence="7" id="KW-0472">Membrane</keyword>
<gene>
    <name evidence="9" type="ORF">DCAF_LOCUS1099</name>
</gene>
<dbReference type="GO" id="GO:0046872">
    <property type="term" value="F:metal ion binding"/>
    <property type="evidence" value="ECO:0007669"/>
    <property type="project" value="UniProtKB-KW"/>
</dbReference>